<comment type="caution">
    <text evidence="2">The sequence shown here is derived from an EMBL/GenBank/DDBJ whole genome shotgun (WGS) entry which is preliminary data.</text>
</comment>
<evidence type="ECO:0000259" key="1">
    <source>
        <dbReference type="Pfam" id="PF01261"/>
    </source>
</evidence>
<dbReference type="PANTHER" id="PTHR12110">
    <property type="entry name" value="HYDROXYPYRUVATE ISOMERASE"/>
    <property type="match status" value="1"/>
</dbReference>
<evidence type="ECO:0000313" key="3">
    <source>
        <dbReference type="Proteomes" id="UP000468735"/>
    </source>
</evidence>
<dbReference type="InterPro" id="IPR036237">
    <property type="entry name" value="Xyl_isomerase-like_sf"/>
</dbReference>
<accession>A0A6H9YJJ7</accession>
<dbReference type="Gene3D" id="3.20.20.150">
    <property type="entry name" value="Divalent-metal-dependent TIM barrel enzymes"/>
    <property type="match status" value="1"/>
</dbReference>
<dbReference type="EMBL" id="WBMT01000027">
    <property type="protein sequence ID" value="KAB2341110.1"/>
    <property type="molecule type" value="Genomic_DNA"/>
</dbReference>
<dbReference type="AlphaFoldDB" id="A0A6H9YJJ7"/>
<sequence length="307" mass="32449">MVLDFGDPMNGATRVASAPVNFGIYGSNGASRDPDELLASMAGAGYDGTDSGPIGYLGADHELAGRLAGHRLGLAGGWVDLRYGDPGGFEEDLGGLRRALEWFSSAAPDDPRFAPRPTLACPGNPRRFARPGVPVQPGVPDAQWPAFAARVQRAADVCRAAGLEPAFHHHLGTDVETTEEVERLLDLTDVGICLDTGHLWLAGGDPPAALRAWAGRITQVHIKDARRDLLSQTRADGGDLTELVRRGGFCALGDGDLDIPGFAAALKECGYTGWVVVEQDAPATGQDLDAILADQRANRELLRRAGL</sequence>
<dbReference type="OrthoDB" id="104997at2"/>
<keyword evidence="3" id="KW-1185">Reference proteome</keyword>
<organism evidence="2 3">
    <name type="scientific">Actinomadura rudentiformis</name>
    <dbReference type="NCBI Taxonomy" id="359158"/>
    <lineage>
        <taxon>Bacteria</taxon>
        <taxon>Bacillati</taxon>
        <taxon>Actinomycetota</taxon>
        <taxon>Actinomycetes</taxon>
        <taxon>Streptosporangiales</taxon>
        <taxon>Thermomonosporaceae</taxon>
        <taxon>Actinomadura</taxon>
    </lineage>
</organism>
<dbReference type="PANTHER" id="PTHR12110:SF41">
    <property type="entry name" value="INOSOSE DEHYDRATASE"/>
    <property type="match status" value="1"/>
</dbReference>
<dbReference type="Pfam" id="PF01261">
    <property type="entry name" value="AP_endonuc_2"/>
    <property type="match status" value="1"/>
</dbReference>
<proteinExistence type="predicted"/>
<dbReference type="SUPFAM" id="SSF51658">
    <property type="entry name" value="Xylose isomerase-like"/>
    <property type="match status" value="1"/>
</dbReference>
<dbReference type="Proteomes" id="UP000468735">
    <property type="component" value="Unassembled WGS sequence"/>
</dbReference>
<reference evidence="2 3" key="1">
    <citation type="submission" date="2019-09" db="EMBL/GenBank/DDBJ databases">
        <title>Actinomadura physcomitrii sp. nov., a novel actinomycete isolated from moss [Physcomitrium sphaericum (Ludw) Fuernr].</title>
        <authorList>
            <person name="Zhuang X."/>
            <person name="Liu C."/>
        </authorList>
    </citation>
    <scope>NUCLEOTIDE SEQUENCE [LARGE SCALE GENOMIC DNA]</scope>
    <source>
        <strain evidence="2 3">HMC1</strain>
    </source>
</reference>
<evidence type="ECO:0000313" key="2">
    <source>
        <dbReference type="EMBL" id="KAB2341110.1"/>
    </source>
</evidence>
<dbReference type="InterPro" id="IPR013022">
    <property type="entry name" value="Xyl_isomerase-like_TIM-brl"/>
</dbReference>
<name>A0A6H9YJJ7_9ACTN</name>
<gene>
    <name evidence="2" type="ORF">F8566_43250</name>
</gene>
<dbReference type="InterPro" id="IPR050312">
    <property type="entry name" value="IolE/XylAMocC-like"/>
</dbReference>
<protein>
    <submittedName>
        <fullName evidence="2">TIM barrel protein</fullName>
    </submittedName>
</protein>
<feature type="domain" description="Xylose isomerase-like TIM barrel" evidence="1">
    <location>
        <begin position="131"/>
        <end position="285"/>
    </location>
</feature>